<feature type="domain" description="FAR1" evidence="1">
    <location>
        <begin position="36"/>
        <end position="80"/>
    </location>
</feature>
<dbReference type="Pfam" id="PF03101">
    <property type="entry name" value="FAR1"/>
    <property type="match status" value="1"/>
</dbReference>
<dbReference type="EMBL" id="JBEDUW010000166">
    <property type="protein sequence ID" value="KAK9905241.1"/>
    <property type="molecule type" value="Genomic_DNA"/>
</dbReference>
<organism evidence="2 3">
    <name type="scientific">Rubus argutus</name>
    <name type="common">Southern blackberry</name>
    <dbReference type="NCBI Taxonomy" id="59490"/>
    <lineage>
        <taxon>Eukaryota</taxon>
        <taxon>Viridiplantae</taxon>
        <taxon>Streptophyta</taxon>
        <taxon>Embryophyta</taxon>
        <taxon>Tracheophyta</taxon>
        <taxon>Spermatophyta</taxon>
        <taxon>Magnoliopsida</taxon>
        <taxon>eudicotyledons</taxon>
        <taxon>Gunneridae</taxon>
        <taxon>Pentapetalae</taxon>
        <taxon>rosids</taxon>
        <taxon>fabids</taxon>
        <taxon>Rosales</taxon>
        <taxon>Rosaceae</taxon>
        <taxon>Rosoideae</taxon>
        <taxon>Rosoideae incertae sedis</taxon>
        <taxon>Rubus</taxon>
    </lineage>
</organism>
<gene>
    <name evidence="2" type="ORF">M0R45_000353</name>
</gene>
<evidence type="ECO:0000259" key="1">
    <source>
        <dbReference type="Pfam" id="PF03101"/>
    </source>
</evidence>
<dbReference type="InterPro" id="IPR004330">
    <property type="entry name" value="FAR1_DNA_bnd_dom"/>
</dbReference>
<dbReference type="AlphaFoldDB" id="A0AAW1VL39"/>
<sequence>MSLSSADTNVYTPHVSDVLKPIKNREFQTLDELFELYNQYAFEAGFSVRRSSRDKSKDGAEIIRQEFCCHQEGHYNNIKTQPAKDGKG</sequence>
<evidence type="ECO:0000313" key="2">
    <source>
        <dbReference type="EMBL" id="KAK9905241.1"/>
    </source>
</evidence>
<comment type="caution">
    <text evidence="2">The sequence shown here is derived from an EMBL/GenBank/DDBJ whole genome shotgun (WGS) entry which is preliminary data.</text>
</comment>
<accession>A0AAW1VL39</accession>
<reference evidence="2 3" key="1">
    <citation type="journal article" date="2023" name="G3 (Bethesda)">
        <title>A chromosome-length genome assembly and annotation of blackberry (Rubus argutus, cv. 'Hillquist').</title>
        <authorList>
            <person name="Bruna T."/>
            <person name="Aryal R."/>
            <person name="Dudchenko O."/>
            <person name="Sargent D.J."/>
            <person name="Mead D."/>
            <person name="Buti M."/>
            <person name="Cavallini A."/>
            <person name="Hytonen T."/>
            <person name="Andres J."/>
            <person name="Pham M."/>
            <person name="Weisz D."/>
            <person name="Mascagni F."/>
            <person name="Usai G."/>
            <person name="Natali L."/>
            <person name="Bassil N."/>
            <person name="Fernandez G.E."/>
            <person name="Lomsadze A."/>
            <person name="Armour M."/>
            <person name="Olukolu B."/>
            <person name="Poorten T."/>
            <person name="Britton C."/>
            <person name="Davik J."/>
            <person name="Ashrafi H."/>
            <person name="Aiden E.L."/>
            <person name="Borodovsky M."/>
            <person name="Worthington M."/>
        </authorList>
    </citation>
    <scope>NUCLEOTIDE SEQUENCE [LARGE SCALE GENOMIC DNA]</scope>
    <source>
        <strain evidence="2">PI 553951</strain>
    </source>
</reference>
<evidence type="ECO:0000313" key="3">
    <source>
        <dbReference type="Proteomes" id="UP001457282"/>
    </source>
</evidence>
<dbReference type="PANTHER" id="PTHR46328">
    <property type="entry name" value="FAR-RED IMPAIRED RESPONSIVE (FAR1) FAMILY PROTEIN-RELATED"/>
    <property type="match status" value="1"/>
</dbReference>
<dbReference type="Proteomes" id="UP001457282">
    <property type="component" value="Unassembled WGS sequence"/>
</dbReference>
<dbReference type="PANTHER" id="PTHR46328:SF38">
    <property type="entry name" value="FAR1 DNA-BINDING DOMAIN PROTEIN"/>
    <property type="match status" value="1"/>
</dbReference>
<protein>
    <recommendedName>
        <fullName evidence="1">FAR1 domain-containing protein</fullName>
    </recommendedName>
</protein>
<name>A0AAW1VL39_RUBAR</name>
<keyword evidence="3" id="KW-1185">Reference proteome</keyword>
<proteinExistence type="predicted"/>